<accession>A0A8S1GZ76</accession>
<comment type="caution">
    <text evidence="3">The sequence shown here is derived from an EMBL/GenBank/DDBJ whole genome shotgun (WGS) entry which is preliminary data.</text>
</comment>
<reference evidence="3" key="1">
    <citation type="submission" date="2020-10" db="EMBL/GenBank/DDBJ databases">
        <authorList>
            <person name="Kikuchi T."/>
        </authorList>
    </citation>
    <scope>NUCLEOTIDE SEQUENCE</scope>
    <source>
        <strain evidence="3">NKZ352</strain>
    </source>
</reference>
<dbReference type="Pfam" id="PF25330">
    <property type="entry name" value="C2_nem"/>
    <property type="match status" value="1"/>
</dbReference>
<dbReference type="EMBL" id="CAJGYM010000008">
    <property type="protein sequence ID" value="CAD6188273.1"/>
    <property type="molecule type" value="Genomic_DNA"/>
</dbReference>
<dbReference type="AlphaFoldDB" id="A0A8S1GZ76"/>
<dbReference type="InterPro" id="IPR040426">
    <property type="entry name" value="C05B5.4-like"/>
</dbReference>
<sequence length="387" mass="43222">MCLLCQFFPDWRKDTAECASSHLGATGNSARGEFSGLRCQLLGPAQLGWESGSDRLSLCRIKATFRMLLLLILLPTVAGFWLTVELKDVQWREGCITTSLCSKPHFQVNEDLLSTSGKQMSNWPITEHFLKELVHPVTTHWPSGRVEDVSLSCQVMGIDRTYGFPRICDQTPSIRVFAEKQRQIGDFGEKAISSLEENGETTIVVKGKCFNATLSVQKFVERCPWCPDPNQVAIIGQEPVEQFPTLQNSLLESIISADQRIVHLGVLVLAVVAVLSSACFAFILVLYLRQKRVNREISAKPRFFPYITGKAADEENRYDMPWDQTRPLTYWLSNKSDSTMTSPLNSASSIGAGDIVCPTFRPQTRLYQQITPSLPISRHDDSGLGSV</sequence>
<evidence type="ECO:0000256" key="1">
    <source>
        <dbReference type="SAM" id="Phobius"/>
    </source>
</evidence>
<feature type="transmembrane region" description="Helical" evidence="1">
    <location>
        <begin position="261"/>
        <end position="288"/>
    </location>
</feature>
<name>A0A8S1GZ76_9PELO</name>
<protein>
    <recommendedName>
        <fullName evidence="2">C2 domain-containing protein</fullName>
    </recommendedName>
</protein>
<dbReference type="Proteomes" id="UP000835052">
    <property type="component" value="Unassembled WGS sequence"/>
</dbReference>
<keyword evidence="1" id="KW-1133">Transmembrane helix</keyword>
<dbReference type="PANTHER" id="PTHR38626:SF3">
    <property type="entry name" value="PROTEIN CBG09935"/>
    <property type="match status" value="1"/>
</dbReference>
<evidence type="ECO:0000313" key="3">
    <source>
        <dbReference type="EMBL" id="CAD6188273.1"/>
    </source>
</evidence>
<feature type="domain" description="C2" evidence="2">
    <location>
        <begin position="80"/>
        <end position="221"/>
    </location>
</feature>
<proteinExistence type="predicted"/>
<dbReference type="PANTHER" id="PTHR38626">
    <property type="entry name" value="SKN-1 DEPENDENT ZYGOTIC TRANSCRIPT-RELATED"/>
    <property type="match status" value="1"/>
</dbReference>
<keyword evidence="1" id="KW-0472">Membrane</keyword>
<gene>
    <name evidence="3" type="ORF">CAUJ_LOCUS4192</name>
</gene>
<keyword evidence="1" id="KW-0812">Transmembrane</keyword>
<evidence type="ECO:0000259" key="2">
    <source>
        <dbReference type="Pfam" id="PF25330"/>
    </source>
</evidence>
<evidence type="ECO:0000313" key="4">
    <source>
        <dbReference type="Proteomes" id="UP000835052"/>
    </source>
</evidence>
<keyword evidence="4" id="KW-1185">Reference proteome</keyword>
<organism evidence="3 4">
    <name type="scientific">Caenorhabditis auriculariae</name>
    <dbReference type="NCBI Taxonomy" id="2777116"/>
    <lineage>
        <taxon>Eukaryota</taxon>
        <taxon>Metazoa</taxon>
        <taxon>Ecdysozoa</taxon>
        <taxon>Nematoda</taxon>
        <taxon>Chromadorea</taxon>
        <taxon>Rhabditida</taxon>
        <taxon>Rhabditina</taxon>
        <taxon>Rhabditomorpha</taxon>
        <taxon>Rhabditoidea</taxon>
        <taxon>Rhabditidae</taxon>
        <taxon>Peloderinae</taxon>
        <taxon>Caenorhabditis</taxon>
    </lineage>
</organism>
<dbReference type="OrthoDB" id="5862752at2759"/>
<dbReference type="InterPro" id="IPR057569">
    <property type="entry name" value="C2_nem"/>
</dbReference>